<dbReference type="InterPro" id="IPR012337">
    <property type="entry name" value="RNaseH-like_sf"/>
</dbReference>
<keyword evidence="7" id="KW-0378">Hydrolase</keyword>
<evidence type="ECO:0000256" key="6">
    <source>
        <dbReference type="ARBA" id="ARBA00022759"/>
    </source>
</evidence>
<dbReference type="GO" id="GO:0046872">
    <property type="term" value="F:metal ion binding"/>
    <property type="evidence" value="ECO:0007669"/>
    <property type="project" value="UniProtKB-KW"/>
</dbReference>
<keyword evidence="5" id="KW-0479">Metal-binding</keyword>
<dbReference type="Pfam" id="PF00075">
    <property type="entry name" value="RNase_H"/>
    <property type="match status" value="1"/>
</dbReference>
<evidence type="ECO:0000256" key="2">
    <source>
        <dbReference type="ARBA" id="ARBA00005300"/>
    </source>
</evidence>
<dbReference type="Gene3D" id="3.30.420.10">
    <property type="entry name" value="Ribonuclease H-like superfamily/Ribonuclease H"/>
    <property type="match status" value="1"/>
</dbReference>
<dbReference type="InterPro" id="IPR036397">
    <property type="entry name" value="RNaseH_sf"/>
</dbReference>
<evidence type="ECO:0000256" key="7">
    <source>
        <dbReference type="ARBA" id="ARBA00022801"/>
    </source>
</evidence>
<organism evidence="9 10">
    <name type="scientific">Gibberella nygamai</name>
    <name type="common">Bean root rot disease fungus</name>
    <name type="synonym">Fusarium nygamai</name>
    <dbReference type="NCBI Taxonomy" id="42673"/>
    <lineage>
        <taxon>Eukaryota</taxon>
        <taxon>Fungi</taxon>
        <taxon>Dikarya</taxon>
        <taxon>Ascomycota</taxon>
        <taxon>Pezizomycotina</taxon>
        <taxon>Sordariomycetes</taxon>
        <taxon>Hypocreomycetidae</taxon>
        <taxon>Hypocreales</taxon>
        <taxon>Nectriaceae</taxon>
        <taxon>Fusarium</taxon>
        <taxon>Fusarium fujikuroi species complex</taxon>
    </lineage>
</organism>
<dbReference type="EC" id="3.1.26.4" evidence="3"/>
<dbReference type="InterPro" id="IPR050092">
    <property type="entry name" value="RNase_H"/>
</dbReference>
<accession>A0A2K0UHP6</accession>
<comment type="caution">
    <text evidence="9">The sequence shown here is derived from an EMBL/GenBank/DDBJ whole genome shotgun (WGS) entry which is preliminary data.</text>
</comment>
<dbReference type="CDD" id="cd13934">
    <property type="entry name" value="RNase_H_Dikarya_like"/>
    <property type="match status" value="1"/>
</dbReference>
<proteinExistence type="inferred from homology"/>
<dbReference type="EMBL" id="MTQA01000501">
    <property type="protein sequence ID" value="PNP57308.1"/>
    <property type="molecule type" value="Genomic_DNA"/>
</dbReference>
<dbReference type="STRING" id="42673.A0A2K0UHP6"/>
<evidence type="ECO:0000313" key="9">
    <source>
        <dbReference type="EMBL" id="PNP57308.1"/>
    </source>
</evidence>
<name>A0A2K0UHP6_GIBNY</name>
<evidence type="ECO:0000256" key="5">
    <source>
        <dbReference type="ARBA" id="ARBA00022723"/>
    </source>
</evidence>
<dbReference type="OrthoDB" id="407198at2759"/>
<dbReference type="GO" id="GO:0043137">
    <property type="term" value="P:DNA replication, removal of RNA primer"/>
    <property type="evidence" value="ECO:0007669"/>
    <property type="project" value="TreeGrafter"/>
</dbReference>
<evidence type="ECO:0000256" key="4">
    <source>
        <dbReference type="ARBA" id="ARBA00022722"/>
    </source>
</evidence>
<reference evidence="9 10" key="1">
    <citation type="submission" date="2017-06" db="EMBL/GenBank/DDBJ databases">
        <title>Genome of Fusarium nygamai isolate CS10214.</title>
        <authorList>
            <person name="Gardiner D.M."/>
            <person name="Obanor F."/>
            <person name="Kazan K."/>
        </authorList>
    </citation>
    <scope>NUCLEOTIDE SEQUENCE [LARGE SCALE GENOMIC DNA]</scope>
    <source>
        <strain evidence="9 10">CS10214</strain>
    </source>
</reference>
<comment type="similarity">
    <text evidence="2">Belongs to the RNase H family.</text>
</comment>
<gene>
    <name evidence="9" type="ORF">FNYG_15241</name>
</gene>
<keyword evidence="4" id="KW-0540">Nuclease</keyword>
<sequence length="291" mass="32746">MGNQDFEHIELDDGRLVCSSHGLVICGRCCVDYSFMDKGSENSDDEPYQPANVSSRLELSQNNAFNDLDFSLRKGTGKVLPTVFMPPSSATTHTLFPAGTSLRAIPEVTRFIHHDDPKPFLIYTDGACLNNGQENPRAGWAFVFRPRQSNATTYVTGRLENKGPFGDDQSQTSNRAELRAIIGALRFRHWNGEGFTRLVFATDSEYVVKGATAWVSGWLRKGWKTSSGDRVKNRDLWEALLGELERWNVHGMRIQFWKIPREWNIEADQLAKEAARGANNDEFTQPLGVLC</sequence>
<protein>
    <recommendedName>
        <fullName evidence="3">ribonuclease H</fullName>
        <ecNumber evidence="3">3.1.26.4</ecNumber>
    </recommendedName>
</protein>
<keyword evidence="10" id="KW-1185">Reference proteome</keyword>
<dbReference type="PANTHER" id="PTHR10642">
    <property type="entry name" value="RIBONUCLEASE H1"/>
    <property type="match status" value="1"/>
</dbReference>
<comment type="catalytic activity">
    <reaction evidence="1">
        <text>Endonucleolytic cleavage to 5'-phosphomonoester.</text>
        <dbReference type="EC" id="3.1.26.4"/>
    </reaction>
</comment>
<evidence type="ECO:0000313" key="10">
    <source>
        <dbReference type="Proteomes" id="UP000236664"/>
    </source>
</evidence>
<dbReference type="PANTHER" id="PTHR10642:SF26">
    <property type="entry name" value="RIBONUCLEASE H1"/>
    <property type="match status" value="1"/>
</dbReference>
<dbReference type="GO" id="GO:0003676">
    <property type="term" value="F:nucleic acid binding"/>
    <property type="evidence" value="ECO:0007669"/>
    <property type="project" value="InterPro"/>
</dbReference>
<dbReference type="InterPro" id="IPR002156">
    <property type="entry name" value="RNaseH_domain"/>
</dbReference>
<dbReference type="SUPFAM" id="SSF53098">
    <property type="entry name" value="Ribonuclease H-like"/>
    <property type="match status" value="1"/>
</dbReference>
<keyword evidence="6" id="KW-0255">Endonuclease</keyword>
<evidence type="ECO:0000259" key="8">
    <source>
        <dbReference type="PROSITE" id="PS50879"/>
    </source>
</evidence>
<evidence type="ECO:0000256" key="3">
    <source>
        <dbReference type="ARBA" id="ARBA00012180"/>
    </source>
</evidence>
<dbReference type="PROSITE" id="PS50879">
    <property type="entry name" value="RNASE_H_1"/>
    <property type="match status" value="1"/>
</dbReference>
<dbReference type="GO" id="GO:0004523">
    <property type="term" value="F:RNA-DNA hybrid ribonuclease activity"/>
    <property type="evidence" value="ECO:0007669"/>
    <property type="project" value="UniProtKB-EC"/>
</dbReference>
<feature type="domain" description="RNase H type-1" evidence="8">
    <location>
        <begin position="116"/>
        <end position="276"/>
    </location>
</feature>
<dbReference type="AlphaFoldDB" id="A0A2K0UHP6"/>
<evidence type="ECO:0000256" key="1">
    <source>
        <dbReference type="ARBA" id="ARBA00000077"/>
    </source>
</evidence>
<dbReference type="Proteomes" id="UP000236664">
    <property type="component" value="Unassembled WGS sequence"/>
</dbReference>